<comment type="caution">
    <text evidence="3">The sequence shown here is derived from an EMBL/GenBank/DDBJ whole genome shotgun (WGS) entry which is preliminary data.</text>
</comment>
<organism evidence="3 4">
    <name type="scientific">Micromonospora polyrhachis</name>
    <dbReference type="NCBI Taxonomy" id="1282883"/>
    <lineage>
        <taxon>Bacteria</taxon>
        <taxon>Bacillati</taxon>
        <taxon>Actinomycetota</taxon>
        <taxon>Actinomycetes</taxon>
        <taxon>Micromonosporales</taxon>
        <taxon>Micromonosporaceae</taxon>
        <taxon>Micromonospora</taxon>
    </lineage>
</organism>
<keyword evidence="4" id="KW-1185">Reference proteome</keyword>
<dbReference type="InterPro" id="IPR029058">
    <property type="entry name" value="AB_hydrolase_fold"/>
</dbReference>
<evidence type="ECO:0000259" key="2">
    <source>
        <dbReference type="Pfam" id="PF08386"/>
    </source>
</evidence>
<reference evidence="3 4" key="1">
    <citation type="submission" date="2020-08" db="EMBL/GenBank/DDBJ databases">
        <title>Sequencing the genomes of 1000 actinobacteria strains.</title>
        <authorList>
            <person name="Klenk H.-P."/>
        </authorList>
    </citation>
    <scope>NUCLEOTIDE SEQUENCE [LARGE SCALE GENOMIC DNA]</scope>
    <source>
        <strain evidence="3 4">DSM 45886</strain>
    </source>
</reference>
<name>A0A7W7SQU6_9ACTN</name>
<accession>A0A7W7SQU6</accession>
<dbReference type="Gene3D" id="3.40.50.1820">
    <property type="entry name" value="alpha/beta hydrolase"/>
    <property type="match status" value="1"/>
</dbReference>
<dbReference type="EMBL" id="JACHJW010000001">
    <property type="protein sequence ID" value="MBB4959258.1"/>
    <property type="molecule type" value="Genomic_DNA"/>
</dbReference>
<dbReference type="Pfam" id="PF00561">
    <property type="entry name" value="Abhydrolase_1"/>
    <property type="match status" value="1"/>
</dbReference>
<proteinExistence type="predicted"/>
<dbReference type="Pfam" id="PF08386">
    <property type="entry name" value="Abhydrolase_4"/>
    <property type="match status" value="1"/>
</dbReference>
<protein>
    <submittedName>
        <fullName evidence="3">Pimeloyl-ACP methyl ester carboxylesterase</fullName>
    </submittedName>
</protein>
<dbReference type="Proteomes" id="UP000578819">
    <property type="component" value="Unassembled WGS sequence"/>
</dbReference>
<feature type="domain" description="AB hydrolase-1" evidence="1">
    <location>
        <begin position="1"/>
        <end position="98"/>
    </location>
</feature>
<dbReference type="SUPFAM" id="SSF53474">
    <property type="entry name" value="alpha/beta-Hydrolases"/>
    <property type="match status" value="1"/>
</dbReference>
<dbReference type="InterPro" id="IPR013595">
    <property type="entry name" value="Pept_S33_TAP-like_C"/>
</dbReference>
<dbReference type="AlphaFoldDB" id="A0A7W7SQU6"/>
<evidence type="ECO:0000313" key="3">
    <source>
        <dbReference type="EMBL" id="MBB4959258.1"/>
    </source>
</evidence>
<gene>
    <name evidence="3" type="ORF">FHR38_002991</name>
</gene>
<sequence>MDAIRAALGERKLNYYGVSYGTLIGQQYAQRYPNRIRTMVLDSNMDHSITTAWRFMRTEATGVEESFDEFVAWCQRSTECALHGQDVRKVFRELRAKVERGEVVFPGTDITLTPILFLRVVMGMLYGPEWHDLAQLLVVLRDGDPVPAGLASSISGLVPTTGSAGTVTLPAAPVRIAGEAAIPDPTMIICQDWRLPVRSAAELAIYRQGLRLVAPDMTLSPLGWLVPVACAGLADLHRNPQAPLRFTGSPSILMLTSRYDPSTPYEWTMTAAQQSGVRVLHYDGWGHGVYFKGSACSITATDNYLITTRLPAAGTYCPAVEPTAGASRRGPVAPPTIRLWRWFSESDSELIADAAGPGTTVPGPAVQCRHSPRQLRSWIPVGN</sequence>
<evidence type="ECO:0000313" key="4">
    <source>
        <dbReference type="Proteomes" id="UP000578819"/>
    </source>
</evidence>
<dbReference type="InterPro" id="IPR000073">
    <property type="entry name" value="AB_hydrolase_1"/>
</dbReference>
<dbReference type="GO" id="GO:0003824">
    <property type="term" value="F:catalytic activity"/>
    <property type="evidence" value="ECO:0007669"/>
    <property type="project" value="UniProtKB-ARBA"/>
</dbReference>
<feature type="domain" description="Peptidase S33 tripeptidyl aminopeptidase-like C-terminal" evidence="2">
    <location>
        <begin position="228"/>
        <end position="317"/>
    </location>
</feature>
<evidence type="ECO:0000259" key="1">
    <source>
        <dbReference type="Pfam" id="PF00561"/>
    </source>
</evidence>